<dbReference type="PANTHER" id="PTHR18964">
    <property type="entry name" value="ROK (REPRESSOR, ORF, KINASE) FAMILY"/>
    <property type="match status" value="1"/>
</dbReference>
<gene>
    <name evidence="3" type="ORF">BDZ31_000429</name>
</gene>
<dbReference type="Pfam" id="PF12802">
    <property type="entry name" value="MarR_2"/>
    <property type="match status" value="1"/>
</dbReference>
<evidence type="ECO:0000313" key="3">
    <source>
        <dbReference type="EMBL" id="MBB4660856.1"/>
    </source>
</evidence>
<dbReference type="InterPro" id="IPR000835">
    <property type="entry name" value="HTH_MarR-typ"/>
</dbReference>
<dbReference type="SUPFAM" id="SSF46785">
    <property type="entry name" value="Winged helix' DNA-binding domain"/>
    <property type="match status" value="1"/>
</dbReference>
<keyword evidence="3" id="KW-0418">Kinase</keyword>
<feature type="domain" description="HTH marR-type" evidence="2">
    <location>
        <begin position="26"/>
        <end position="71"/>
    </location>
</feature>
<dbReference type="Proteomes" id="UP000585272">
    <property type="component" value="Unassembled WGS sequence"/>
</dbReference>
<evidence type="ECO:0000256" key="1">
    <source>
        <dbReference type="ARBA" id="ARBA00006479"/>
    </source>
</evidence>
<dbReference type="AlphaFoldDB" id="A0A840I7J5"/>
<dbReference type="PANTHER" id="PTHR18964:SF149">
    <property type="entry name" value="BIFUNCTIONAL UDP-N-ACETYLGLUCOSAMINE 2-EPIMERASE_N-ACETYLMANNOSAMINE KINASE"/>
    <property type="match status" value="1"/>
</dbReference>
<dbReference type="SUPFAM" id="SSF53067">
    <property type="entry name" value="Actin-like ATPase domain"/>
    <property type="match status" value="1"/>
</dbReference>
<dbReference type="Gene3D" id="1.10.10.10">
    <property type="entry name" value="Winged helix-like DNA-binding domain superfamily/Winged helix DNA-binding domain"/>
    <property type="match status" value="1"/>
</dbReference>
<evidence type="ECO:0000313" key="4">
    <source>
        <dbReference type="Proteomes" id="UP000585272"/>
    </source>
</evidence>
<dbReference type="Pfam" id="PF00480">
    <property type="entry name" value="ROK"/>
    <property type="match status" value="1"/>
</dbReference>
<dbReference type="InterPro" id="IPR000600">
    <property type="entry name" value="ROK"/>
</dbReference>
<sequence>MEEILPDTRHVKEATGSPALMRRLNAGRILRELRTSGPRSRAELARVTGLSKPTVNGVVEELHRAGWVEPVEGADGPPQRTGRPAQLYAFRADFGHVLGIDIGADKLMLLLADATGEVVARARRSLRELAPRGPQAILDEVARSAPALLAGAGVAPERLLAVVAGTPGVVSADGVVTTVPQLRDWEGIPLRARLQEIFDCPVQVDREVHLSLLAEQWHGLAAGLDDALYVQVGMGVGAALLVNGQVVRGADGGAGEIGLMPLGGALAAGASERGGFGPFETATGGVGIARRAQAAALTPDGARLLELAGGDVAAIEAKTVFDAAAEGDATARAIVDEAVAVLGQGIACLACALNPRTVIVSGGLSRAGEALVGPLRDEVARYVPFTPRFLISTLSDEAVALGAVRRATEIVERTHLAEPELAGSTR</sequence>
<dbReference type="RefSeq" id="WP_183338514.1">
    <property type="nucleotide sequence ID" value="NZ_JACHNU010000001.1"/>
</dbReference>
<keyword evidence="3" id="KW-0808">Transferase</keyword>
<dbReference type="InterPro" id="IPR043129">
    <property type="entry name" value="ATPase_NBD"/>
</dbReference>
<evidence type="ECO:0000259" key="2">
    <source>
        <dbReference type="Pfam" id="PF12802"/>
    </source>
</evidence>
<dbReference type="EMBL" id="JACHNU010000001">
    <property type="protein sequence ID" value="MBB4660856.1"/>
    <property type="molecule type" value="Genomic_DNA"/>
</dbReference>
<keyword evidence="4" id="KW-1185">Reference proteome</keyword>
<reference evidence="3 4" key="1">
    <citation type="submission" date="2020-08" db="EMBL/GenBank/DDBJ databases">
        <title>Genomic Encyclopedia of Archaeal and Bacterial Type Strains, Phase II (KMG-II): from individual species to whole genera.</title>
        <authorList>
            <person name="Goeker M."/>
        </authorList>
    </citation>
    <scope>NUCLEOTIDE SEQUENCE [LARGE SCALE GENOMIC DNA]</scope>
    <source>
        <strain evidence="3 4">DSM 23288</strain>
    </source>
</reference>
<name>A0A840I7J5_9ACTN</name>
<comment type="similarity">
    <text evidence="1">Belongs to the ROK (NagC/XylR) family.</text>
</comment>
<dbReference type="GO" id="GO:0016301">
    <property type="term" value="F:kinase activity"/>
    <property type="evidence" value="ECO:0007669"/>
    <property type="project" value="UniProtKB-KW"/>
</dbReference>
<proteinExistence type="inferred from homology"/>
<organism evidence="3 4">
    <name type="scientific">Conexibacter arvalis</name>
    <dbReference type="NCBI Taxonomy" id="912552"/>
    <lineage>
        <taxon>Bacteria</taxon>
        <taxon>Bacillati</taxon>
        <taxon>Actinomycetota</taxon>
        <taxon>Thermoleophilia</taxon>
        <taxon>Solirubrobacterales</taxon>
        <taxon>Conexibacteraceae</taxon>
        <taxon>Conexibacter</taxon>
    </lineage>
</organism>
<dbReference type="InterPro" id="IPR036388">
    <property type="entry name" value="WH-like_DNA-bd_sf"/>
</dbReference>
<protein>
    <submittedName>
        <fullName evidence="3">Putative NBD/HSP70 family sugar kinase</fullName>
    </submittedName>
</protein>
<dbReference type="InterPro" id="IPR036390">
    <property type="entry name" value="WH_DNA-bd_sf"/>
</dbReference>
<accession>A0A840I7J5</accession>
<dbReference type="GO" id="GO:0003700">
    <property type="term" value="F:DNA-binding transcription factor activity"/>
    <property type="evidence" value="ECO:0007669"/>
    <property type="project" value="InterPro"/>
</dbReference>
<dbReference type="Gene3D" id="3.30.420.40">
    <property type="match status" value="2"/>
</dbReference>
<comment type="caution">
    <text evidence="3">The sequence shown here is derived from an EMBL/GenBank/DDBJ whole genome shotgun (WGS) entry which is preliminary data.</text>
</comment>